<keyword evidence="14" id="KW-1185">Reference proteome</keyword>
<dbReference type="SMART" id="SM01323">
    <property type="entry name" value="YajC"/>
    <property type="match status" value="1"/>
</dbReference>
<feature type="transmembrane region" description="Helical" evidence="11">
    <location>
        <begin position="34"/>
        <end position="51"/>
    </location>
</feature>
<evidence type="ECO:0000256" key="1">
    <source>
        <dbReference type="ARBA" id="ARBA00004162"/>
    </source>
</evidence>
<proteinExistence type="inferred from homology"/>
<dbReference type="GO" id="GO:0005886">
    <property type="term" value="C:plasma membrane"/>
    <property type="evidence" value="ECO:0007669"/>
    <property type="project" value="UniProtKB-SubCell"/>
</dbReference>
<evidence type="ECO:0000256" key="6">
    <source>
        <dbReference type="ARBA" id="ARBA00022692"/>
    </source>
</evidence>
<dbReference type="PRINTS" id="PR01853">
    <property type="entry name" value="YAJCTRNLCASE"/>
</dbReference>
<dbReference type="GO" id="GO:0015031">
    <property type="term" value="P:protein transport"/>
    <property type="evidence" value="ECO:0007669"/>
    <property type="project" value="UniProtKB-KW"/>
</dbReference>
<dbReference type="EMBL" id="CP018799">
    <property type="protein sequence ID" value="ATX80000.1"/>
    <property type="molecule type" value="Genomic_DNA"/>
</dbReference>
<comment type="subcellular location">
    <subcellularLocation>
        <location evidence="1">Cell membrane</location>
        <topology evidence="1">Single-pass membrane protein</topology>
    </subcellularLocation>
</comment>
<evidence type="ECO:0000256" key="11">
    <source>
        <dbReference type="SAM" id="Phobius"/>
    </source>
</evidence>
<evidence type="ECO:0000256" key="8">
    <source>
        <dbReference type="ARBA" id="ARBA00022989"/>
    </source>
</evidence>
<evidence type="ECO:0000256" key="4">
    <source>
        <dbReference type="ARBA" id="ARBA00022448"/>
    </source>
</evidence>
<keyword evidence="5" id="KW-1003">Cell membrane</keyword>
<evidence type="ECO:0000256" key="9">
    <source>
        <dbReference type="ARBA" id="ARBA00023010"/>
    </source>
</evidence>
<keyword evidence="4" id="KW-0813">Transport</keyword>
<dbReference type="RefSeq" id="WP_100277824.1">
    <property type="nucleotide sequence ID" value="NZ_CP018799.1"/>
</dbReference>
<dbReference type="OrthoDB" id="9811406at2"/>
<evidence type="ECO:0000313" key="14">
    <source>
        <dbReference type="Proteomes" id="UP000231701"/>
    </source>
</evidence>
<protein>
    <recommendedName>
        <fullName evidence="3">Sec translocon accessory complex subunit YajC</fullName>
    </recommendedName>
</protein>
<reference evidence="13 14" key="1">
    <citation type="submission" date="2016-12" db="EMBL/GenBank/DDBJ databases">
        <title>Isolation and genomic insights into novel planktonic Zetaproteobacteria from stratified waters of the Chesapeake Bay.</title>
        <authorList>
            <person name="McAllister S.M."/>
            <person name="Kato S."/>
            <person name="Chan C.S."/>
            <person name="Chiu B.K."/>
            <person name="Field E.K."/>
        </authorList>
    </citation>
    <scope>NUCLEOTIDE SEQUENCE [LARGE SCALE GENOMIC DNA]</scope>
    <source>
        <strain evidence="13 14">CP-5</strain>
    </source>
</reference>
<feature type="signal peptide" evidence="12">
    <location>
        <begin position="1"/>
        <end position="24"/>
    </location>
</feature>
<keyword evidence="8 11" id="KW-1133">Transmembrane helix</keyword>
<dbReference type="PANTHER" id="PTHR33909:SF1">
    <property type="entry name" value="SEC TRANSLOCON ACCESSORY COMPLEX SUBUNIT YAJC"/>
    <property type="match status" value="1"/>
</dbReference>
<dbReference type="InterPro" id="IPR003849">
    <property type="entry name" value="Preprotein_translocase_YajC"/>
</dbReference>
<dbReference type="NCBIfam" id="TIGR00739">
    <property type="entry name" value="yajC"/>
    <property type="match status" value="1"/>
</dbReference>
<keyword evidence="10 11" id="KW-0472">Membrane</keyword>
<evidence type="ECO:0000256" key="12">
    <source>
        <dbReference type="SAM" id="SignalP"/>
    </source>
</evidence>
<feature type="chain" id="PRO_5014609828" description="Sec translocon accessory complex subunit YajC" evidence="12">
    <location>
        <begin position="25"/>
        <end position="125"/>
    </location>
</feature>
<evidence type="ECO:0000256" key="7">
    <source>
        <dbReference type="ARBA" id="ARBA00022927"/>
    </source>
</evidence>
<dbReference type="Proteomes" id="UP000231701">
    <property type="component" value="Chromosome"/>
</dbReference>
<organism evidence="13 14">
    <name type="scientific">Mariprofundus aestuarium</name>
    <dbReference type="NCBI Taxonomy" id="1921086"/>
    <lineage>
        <taxon>Bacteria</taxon>
        <taxon>Pseudomonadati</taxon>
        <taxon>Pseudomonadota</taxon>
        <taxon>Candidatius Mariprofundia</taxon>
        <taxon>Mariprofundales</taxon>
        <taxon>Mariprofundaceae</taxon>
        <taxon>Mariprofundus</taxon>
    </lineage>
</organism>
<comment type="similarity">
    <text evidence="2">Belongs to the YajC family.</text>
</comment>
<keyword evidence="9" id="KW-0811">Translocation</keyword>
<sequence length="125" mass="13189">MKTVFSLSFASIAAAMGIITPAFAEAGTAEGGFASLIPLLLIMVIFYFLLIRPQQKKLKEHRGMVDSLSKGDKVMTGGGVYGKVTAVKDDTLKVEIAEGVVITVKRDTVAGLAETAPAKEKSDKA</sequence>
<evidence type="ECO:0000256" key="2">
    <source>
        <dbReference type="ARBA" id="ARBA00006742"/>
    </source>
</evidence>
<dbReference type="Pfam" id="PF02699">
    <property type="entry name" value="YajC"/>
    <property type="match status" value="1"/>
</dbReference>
<evidence type="ECO:0000256" key="5">
    <source>
        <dbReference type="ARBA" id="ARBA00022475"/>
    </source>
</evidence>
<evidence type="ECO:0000256" key="3">
    <source>
        <dbReference type="ARBA" id="ARBA00014962"/>
    </source>
</evidence>
<dbReference type="KEGG" id="maes:Ga0123461_1587"/>
<keyword evidence="12" id="KW-0732">Signal</keyword>
<name>A0A2K8KYB9_MARES</name>
<dbReference type="PANTHER" id="PTHR33909">
    <property type="entry name" value="SEC TRANSLOCON ACCESSORY COMPLEX SUBUNIT YAJC"/>
    <property type="match status" value="1"/>
</dbReference>
<keyword evidence="7" id="KW-0653">Protein transport</keyword>
<keyword evidence="6 11" id="KW-0812">Transmembrane</keyword>
<gene>
    <name evidence="13" type="ORF">Ga0123461_1587</name>
</gene>
<dbReference type="AlphaFoldDB" id="A0A2K8KYB9"/>
<evidence type="ECO:0000313" key="13">
    <source>
        <dbReference type="EMBL" id="ATX80000.1"/>
    </source>
</evidence>
<accession>A0A2K8KYB9</accession>
<evidence type="ECO:0000256" key="10">
    <source>
        <dbReference type="ARBA" id="ARBA00023136"/>
    </source>
</evidence>